<evidence type="ECO:0000313" key="2">
    <source>
        <dbReference type="EMBL" id="RMZ69480.1"/>
    </source>
</evidence>
<evidence type="ECO:0000313" key="3">
    <source>
        <dbReference type="Proteomes" id="UP000265663"/>
    </source>
</evidence>
<evidence type="ECO:0000256" key="1">
    <source>
        <dbReference type="SAM" id="MobiDB-lite"/>
    </source>
</evidence>
<feature type="compositionally biased region" description="Polar residues" evidence="1">
    <location>
        <begin position="200"/>
        <end position="209"/>
    </location>
</feature>
<organism evidence="2 3">
    <name type="scientific">Pyrenophora seminiperda CCB06</name>
    <dbReference type="NCBI Taxonomy" id="1302712"/>
    <lineage>
        <taxon>Eukaryota</taxon>
        <taxon>Fungi</taxon>
        <taxon>Dikarya</taxon>
        <taxon>Ascomycota</taxon>
        <taxon>Pezizomycotina</taxon>
        <taxon>Dothideomycetes</taxon>
        <taxon>Pleosporomycetidae</taxon>
        <taxon>Pleosporales</taxon>
        <taxon>Pleosporineae</taxon>
        <taxon>Pleosporaceae</taxon>
        <taxon>Pyrenophora</taxon>
    </lineage>
</organism>
<proteinExistence type="predicted"/>
<keyword evidence="3" id="KW-1185">Reference proteome</keyword>
<protein>
    <submittedName>
        <fullName evidence="2">Uncharacterized protein</fullName>
    </submittedName>
</protein>
<dbReference type="AlphaFoldDB" id="A0A3M7M520"/>
<dbReference type="PANTHER" id="PTHR37048">
    <property type="entry name" value="QUESTIONABLE PROTEIN"/>
    <property type="match status" value="1"/>
</dbReference>
<name>A0A3M7M520_9PLEO</name>
<dbReference type="EMBL" id="KE747818">
    <property type="protein sequence ID" value="RMZ69480.1"/>
    <property type="molecule type" value="Genomic_DNA"/>
</dbReference>
<dbReference type="Proteomes" id="UP000265663">
    <property type="component" value="Unassembled WGS sequence"/>
</dbReference>
<feature type="compositionally biased region" description="Polar residues" evidence="1">
    <location>
        <begin position="154"/>
        <end position="163"/>
    </location>
</feature>
<reference evidence="2 3" key="1">
    <citation type="journal article" date="2014" name="PLoS ONE">
        <title>De novo Genome Assembly of the Fungal Plant Pathogen Pyrenophora semeniperda.</title>
        <authorList>
            <person name="Soliai M.M."/>
            <person name="Meyer S.E."/>
            <person name="Udall J.A."/>
            <person name="Elzinga D.E."/>
            <person name="Hermansen R.A."/>
            <person name="Bodily P.M."/>
            <person name="Hart A.A."/>
            <person name="Coleman C.E."/>
        </authorList>
    </citation>
    <scope>NUCLEOTIDE SEQUENCE [LARGE SCALE GENOMIC DNA]</scope>
    <source>
        <strain evidence="2 3">CCB06</strain>
        <tissue evidence="2">Mycelium</tissue>
    </source>
</reference>
<accession>A0A3M7M520</accession>
<dbReference type="OrthoDB" id="3537171at2759"/>
<feature type="region of interest" description="Disordered" evidence="1">
    <location>
        <begin position="153"/>
        <end position="209"/>
    </location>
</feature>
<dbReference type="PANTHER" id="PTHR37048:SF2">
    <property type="entry name" value="QUESTIONABLE PROTEIN"/>
    <property type="match status" value="1"/>
</dbReference>
<sequence length="335" mass="37381">MSNIQVDIEDADVPQGQIFWLPEEQELPKGAVTRTHGKGIVEEGIYGRPVVVVSRPAGDSHSVHVQLISSLQGKALSQAYNKRSSAYDISRRTRFPAIAPSPVHPDATSNRARKRFSTPELPRGARLRWDSHVNIRHIYKINWSLLKTYKTPGSPDTQSFCSNKESRRHTIGTSRVLTEYEPGPQHEGCSSPDPKRTRSDSNSQQSEYALQRSISEPIIVSTHIVQEVHTRNLSIPDTASTTSCVYSRTPSPSQLVFQDDCMSGPLRQVSWDREVQLSAHNSAPRAAWQPIDRLFKRISAGLGGDTRPRSIVVRRPVDQFWMNTKGVMAVAIASI</sequence>
<gene>
    <name evidence="2" type="ORF">GMOD_00006296</name>
</gene>